<evidence type="ECO:0000259" key="5">
    <source>
        <dbReference type="Pfam" id="PF04542"/>
    </source>
</evidence>
<proteinExistence type="inferred from homology"/>
<dbReference type="InterPro" id="IPR039425">
    <property type="entry name" value="RNA_pol_sigma-70-like"/>
</dbReference>
<name>A0A399CSZ2_9BACT</name>
<dbReference type="SUPFAM" id="SSF88659">
    <property type="entry name" value="Sigma3 and sigma4 domains of RNA polymerase sigma factors"/>
    <property type="match status" value="1"/>
</dbReference>
<evidence type="ECO:0000256" key="4">
    <source>
        <dbReference type="ARBA" id="ARBA00023163"/>
    </source>
</evidence>
<dbReference type="Gene3D" id="1.10.10.10">
    <property type="entry name" value="Winged helix-like DNA-binding domain superfamily/Winged helix DNA-binding domain"/>
    <property type="match status" value="1"/>
</dbReference>
<dbReference type="InterPro" id="IPR036388">
    <property type="entry name" value="WH-like_DNA-bd_sf"/>
</dbReference>
<protein>
    <submittedName>
        <fullName evidence="7">RNA polymerase sigma-70 factor</fullName>
    </submittedName>
</protein>
<dbReference type="EMBL" id="QWET01000026">
    <property type="protein sequence ID" value="RIH63105.1"/>
    <property type="molecule type" value="Genomic_DNA"/>
</dbReference>
<feature type="domain" description="RNA polymerase sigma-70 region 2" evidence="5">
    <location>
        <begin position="27"/>
        <end position="93"/>
    </location>
</feature>
<feature type="domain" description="RNA polymerase sigma factor 70 region 4 type 2" evidence="6">
    <location>
        <begin position="124"/>
        <end position="174"/>
    </location>
</feature>
<sequence>MTDLEKYQNTDLLQQLKKSSPFAFQVLFDKYSQKIYRFSLSYLKDKAEAEEIVQEVFMKIWSSRNELVDHTSFESFLFTMAKNAILNTLRKSKYHQAYLEYSKLHPGKNVLLDEELDFNELNRAYQKSVEGLSPRRREIYCLSKEKNLSNAEIAKKMDISVKTVENQMTAALAEIKKNLRSLGFSGIIFFELFI</sequence>
<dbReference type="RefSeq" id="WP_119351989.1">
    <property type="nucleotide sequence ID" value="NZ_QWET01000026.1"/>
</dbReference>
<dbReference type="NCBIfam" id="TIGR02937">
    <property type="entry name" value="sigma70-ECF"/>
    <property type="match status" value="1"/>
</dbReference>
<organism evidence="7 8">
    <name type="scientific">Mariniphaga sediminis</name>
    <dbReference type="NCBI Taxonomy" id="1628158"/>
    <lineage>
        <taxon>Bacteria</taxon>
        <taxon>Pseudomonadati</taxon>
        <taxon>Bacteroidota</taxon>
        <taxon>Bacteroidia</taxon>
        <taxon>Marinilabiliales</taxon>
        <taxon>Prolixibacteraceae</taxon>
        <taxon>Mariniphaga</taxon>
    </lineage>
</organism>
<comment type="caution">
    <text evidence="7">The sequence shown here is derived from an EMBL/GenBank/DDBJ whole genome shotgun (WGS) entry which is preliminary data.</text>
</comment>
<keyword evidence="4" id="KW-0804">Transcription</keyword>
<dbReference type="Gene3D" id="1.10.1740.10">
    <property type="match status" value="1"/>
</dbReference>
<dbReference type="NCBIfam" id="TIGR02985">
    <property type="entry name" value="Sig70_bacteroi1"/>
    <property type="match status" value="1"/>
</dbReference>
<dbReference type="PANTHER" id="PTHR43133:SF46">
    <property type="entry name" value="RNA POLYMERASE SIGMA-70 FACTOR ECF SUBFAMILY"/>
    <property type="match status" value="1"/>
</dbReference>
<evidence type="ECO:0000313" key="8">
    <source>
        <dbReference type="Proteomes" id="UP000266441"/>
    </source>
</evidence>
<dbReference type="InterPro" id="IPR013249">
    <property type="entry name" value="RNA_pol_sigma70_r4_t2"/>
</dbReference>
<evidence type="ECO:0000256" key="2">
    <source>
        <dbReference type="ARBA" id="ARBA00023015"/>
    </source>
</evidence>
<dbReference type="InterPro" id="IPR013325">
    <property type="entry name" value="RNA_pol_sigma_r2"/>
</dbReference>
<dbReference type="InterPro" id="IPR014327">
    <property type="entry name" value="RNA_pol_sigma70_bacteroid"/>
</dbReference>
<keyword evidence="2" id="KW-0805">Transcription regulation</keyword>
<dbReference type="Pfam" id="PF04542">
    <property type="entry name" value="Sigma70_r2"/>
    <property type="match status" value="1"/>
</dbReference>
<accession>A0A399CSZ2</accession>
<evidence type="ECO:0000256" key="1">
    <source>
        <dbReference type="ARBA" id="ARBA00010641"/>
    </source>
</evidence>
<gene>
    <name evidence="7" type="ORF">D1164_21600</name>
</gene>
<evidence type="ECO:0000313" key="7">
    <source>
        <dbReference type="EMBL" id="RIH63105.1"/>
    </source>
</evidence>
<comment type="similarity">
    <text evidence="1">Belongs to the sigma-70 factor family. ECF subfamily.</text>
</comment>
<keyword evidence="8" id="KW-1185">Reference proteome</keyword>
<dbReference type="GO" id="GO:0016987">
    <property type="term" value="F:sigma factor activity"/>
    <property type="evidence" value="ECO:0007669"/>
    <property type="project" value="UniProtKB-KW"/>
</dbReference>
<dbReference type="InterPro" id="IPR007627">
    <property type="entry name" value="RNA_pol_sigma70_r2"/>
</dbReference>
<dbReference type="GO" id="GO:0006352">
    <property type="term" value="P:DNA-templated transcription initiation"/>
    <property type="evidence" value="ECO:0007669"/>
    <property type="project" value="InterPro"/>
</dbReference>
<dbReference type="InterPro" id="IPR014284">
    <property type="entry name" value="RNA_pol_sigma-70_dom"/>
</dbReference>
<dbReference type="PANTHER" id="PTHR43133">
    <property type="entry name" value="RNA POLYMERASE ECF-TYPE SIGMA FACTO"/>
    <property type="match status" value="1"/>
</dbReference>
<evidence type="ECO:0000259" key="6">
    <source>
        <dbReference type="Pfam" id="PF08281"/>
    </source>
</evidence>
<dbReference type="GO" id="GO:0003677">
    <property type="term" value="F:DNA binding"/>
    <property type="evidence" value="ECO:0007669"/>
    <property type="project" value="InterPro"/>
</dbReference>
<dbReference type="OrthoDB" id="1342792at2"/>
<evidence type="ECO:0000256" key="3">
    <source>
        <dbReference type="ARBA" id="ARBA00023082"/>
    </source>
</evidence>
<dbReference type="InterPro" id="IPR013324">
    <property type="entry name" value="RNA_pol_sigma_r3/r4-like"/>
</dbReference>
<keyword evidence="3" id="KW-0731">Sigma factor</keyword>
<dbReference type="Proteomes" id="UP000266441">
    <property type="component" value="Unassembled WGS sequence"/>
</dbReference>
<dbReference type="AlphaFoldDB" id="A0A399CSZ2"/>
<dbReference type="Pfam" id="PF08281">
    <property type="entry name" value="Sigma70_r4_2"/>
    <property type="match status" value="1"/>
</dbReference>
<reference evidence="7 8" key="1">
    <citation type="journal article" date="2015" name="Int. J. Syst. Evol. Microbiol.">
        <title>Mariniphaga sediminis sp. nov., isolated from coastal sediment.</title>
        <authorList>
            <person name="Wang F.Q."/>
            <person name="Shen Q.Y."/>
            <person name="Chen G.J."/>
            <person name="Du Z.J."/>
        </authorList>
    </citation>
    <scope>NUCLEOTIDE SEQUENCE [LARGE SCALE GENOMIC DNA]</scope>
    <source>
        <strain evidence="7 8">SY21</strain>
    </source>
</reference>
<dbReference type="SUPFAM" id="SSF88946">
    <property type="entry name" value="Sigma2 domain of RNA polymerase sigma factors"/>
    <property type="match status" value="1"/>
</dbReference>